<dbReference type="SMART" id="SM00419">
    <property type="entry name" value="HTH_CRP"/>
    <property type="match status" value="1"/>
</dbReference>
<dbReference type="Proteomes" id="UP000199119">
    <property type="component" value="Unassembled WGS sequence"/>
</dbReference>
<dbReference type="GO" id="GO:0003677">
    <property type="term" value="F:DNA binding"/>
    <property type="evidence" value="ECO:0007669"/>
    <property type="project" value="UniProtKB-KW"/>
</dbReference>
<dbReference type="Gene3D" id="2.60.120.10">
    <property type="entry name" value="Jelly Rolls"/>
    <property type="match status" value="1"/>
</dbReference>
<dbReference type="EMBL" id="FONX01000001">
    <property type="protein sequence ID" value="SFE36995.1"/>
    <property type="molecule type" value="Genomic_DNA"/>
</dbReference>
<dbReference type="Pfam" id="PF13545">
    <property type="entry name" value="HTH_Crp_2"/>
    <property type="match status" value="1"/>
</dbReference>
<keyword evidence="5" id="KW-0418">Kinase</keyword>
<evidence type="ECO:0000256" key="2">
    <source>
        <dbReference type="ARBA" id="ARBA00023125"/>
    </source>
</evidence>
<keyword evidence="2" id="KW-0238">DNA-binding</keyword>
<keyword evidence="3" id="KW-0804">Transcription</keyword>
<evidence type="ECO:0000313" key="6">
    <source>
        <dbReference type="Proteomes" id="UP000199119"/>
    </source>
</evidence>
<dbReference type="InterPro" id="IPR012318">
    <property type="entry name" value="HTH_CRP"/>
</dbReference>
<dbReference type="InterPro" id="IPR018490">
    <property type="entry name" value="cNMP-bd_dom_sf"/>
</dbReference>
<keyword evidence="6" id="KW-1185">Reference proteome</keyword>
<dbReference type="InterPro" id="IPR050397">
    <property type="entry name" value="Env_Response_Regulators"/>
</dbReference>
<gene>
    <name evidence="5" type="ORF">SAMN04489711_101439</name>
</gene>
<dbReference type="RefSeq" id="WP_092937123.1">
    <property type="nucleotide sequence ID" value="NZ_FONX01000001.1"/>
</dbReference>
<accession>A0A1I1ZZA5</accession>
<dbReference type="GO" id="GO:0005829">
    <property type="term" value="C:cytosol"/>
    <property type="evidence" value="ECO:0007669"/>
    <property type="project" value="TreeGrafter"/>
</dbReference>
<name>A0A1I1ZZA5_9BURK</name>
<dbReference type="PROSITE" id="PS51063">
    <property type="entry name" value="HTH_CRP_2"/>
    <property type="match status" value="1"/>
</dbReference>
<evidence type="ECO:0000256" key="3">
    <source>
        <dbReference type="ARBA" id="ARBA00023163"/>
    </source>
</evidence>
<protein>
    <submittedName>
        <fullName evidence="5">cAMP-binding domain of CRP or a regulatory subunit of cAMP-dependent protein kinases</fullName>
    </submittedName>
</protein>
<dbReference type="GO" id="GO:0016301">
    <property type="term" value="F:kinase activity"/>
    <property type="evidence" value="ECO:0007669"/>
    <property type="project" value="UniProtKB-KW"/>
</dbReference>
<dbReference type="PANTHER" id="PTHR24567:SF26">
    <property type="entry name" value="REGULATORY PROTEIN YEIL"/>
    <property type="match status" value="1"/>
</dbReference>
<dbReference type="GO" id="GO:0003700">
    <property type="term" value="F:DNA-binding transcription factor activity"/>
    <property type="evidence" value="ECO:0007669"/>
    <property type="project" value="TreeGrafter"/>
</dbReference>
<keyword evidence="1" id="KW-0805">Transcription regulation</keyword>
<reference evidence="6" key="1">
    <citation type="submission" date="2016-10" db="EMBL/GenBank/DDBJ databases">
        <authorList>
            <person name="Varghese N."/>
            <person name="Submissions S."/>
        </authorList>
    </citation>
    <scope>NUCLEOTIDE SEQUENCE [LARGE SCALE GENOMIC DNA]</scope>
    <source>
        <strain evidence="6">DSM 27981</strain>
    </source>
</reference>
<dbReference type="AlphaFoldDB" id="A0A1I1ZZA5"/>
<keyword evidence="5" id="KW-0808">Transferase</keyword>
<dbReference type="SUPFAM" id="SSF46785">
    <property type="entry name" value="Winged helix' DNA-binding domain"/>
    <property type="match status" value="1"/>
</dbReference>
<sequence length="207" mass="22498">MSPDHFFGPFDGVEVVAAGQLLRQRHQRPACVLHLDSGRVLLGLREDGLLRHQLGVVEGPAWLDAASALVDQPCVVDMVADTRVQLRSVPIEAFQRSVQALPSDAQNLVRSLAAGYFRQTELAVSRLAQDAEARCAQWLLQHAQPCDDGALRVTLHLRKRLIAAQLGIAPETLSRVLRHLREHGLIAGTGNVLNLPQPGALQQVAGC</sequence>
<organism evidence="5 6">
    <name type="scientific">Paracidovorax wautersii</name>
    <dbReference type="NCBI Taxonomy" id="1177982"/>
    <lineage>
        <taxon>Bacteria</taxon>
        <taxon>Pseudomonadati</taxon>
        <taxon>Pseudomonadota</taxon>
        <taxon>Betaproteobacteria</taxon>
        <taxon>Burkholderiales</taxon>
        <taxon>Comamonadaceae</taxon>
        <taxon>Paracidovorax</taxon>
    </lineage>
</organism>
<evidence type="ECO:0000256" key="1">
    <source>
        <dbReference type="ARBA" id="ARBA00023015"/>
    </source>
</evidence>
<dbReference type="InterPro" id="IPR036390">
    <property type="entry name" value="WH_DNA-bd_sf"/>
</dbReference>
<feature type="domain" description="HTH crp-type" evidence="4">
    <location>
        <begin position="129"/>
        <end position="199"/>
    </location>
</feature>
<proteinExistence type="predicted"/>
<dbReference type="STRING" id="1177982.SAMN04489711_101439"/>
<dbReference type="SUPFAM" id="SSF51206">
    <property type="entry name" value="cAMP-binding domain-like"/>
    <property type="match status" value="1"/>
</dbReference>
<dbReference type="PANTHER" id="PTHR24567">
    <property type="entry name" value="CRP FAMILY TRANSCRIPTIONAL REGULATORY PROTEIN"/>
    <property type="match status" value="1"/>
</dbReference>
<dbReference type="InterPro" id="IPR014710">
    <property type="entry name" value="RmlC-like_jellyroll"/>
</dbReference>
<dbReference type="OrthoDB" id="9151801at2"/>
<evidence type="ECO:0000313" key="5">
    <source>
        <dbReference type="EMBL" id="SFE36995.1"/>
    </source>
</evidence>
<evidence type="ECO:0000259" key="4">
    <source>
        <dbReference type="PROSITE" id="PS51063"/>
    </source>
</evidence>